<accession>A0A5J4K5N9</accession>
<sequence>MLFRGLLDLVQRPVDRRSNGIETKGLIEVGEGMGEVTLLHEMGSMTAARPFSLICRTPG</sequence>
<proteinExistence type="predicted"/>
<protein>
    <submittedName>
        <fullName evidence="1">Uncharacterized protein</fullName>
    </submittedName>
</protein>
<keyword evidence="2" id="KW-1185">Reference proteome</keyword>
<evidence type="ECO:0000313" key="1">
    <source>
        <dbReference type="EMBL" id="GER83934.1"/>
    </source>
</evidence>
<reference evidence="1 2" key="1">
    <citation type="journal article" date="2019" name="Int. J. Syst. Evol. Microbiol.">
        <title>Thermogemmatispora aurantia sp. nov. and Thermogemmatispora argillosa sp. nov., within the class Ktedonobacteria, and emended description of the genus Thermogemmatispora.</title>
        <authorList>
            <person name="Zheng Y."/>
            <person name="Wang C.M."/>
            <person name="Sakai Y."/>
            <person name="Abe K."/>
            <person name="Yokota A."/>
            <person name="Yabe S."/>
        </authorList>
    </citation>
    <scope>NUCLEOTIDE SEQUENCE [LARGE SCALE GENOMIC DNA]</scope>
    <source>
        <strain evidence="1 2">A1-2</strain>
    </source>
</reference>
<dbReference type="RefSeq" id="WP_151728623.1">
    <property type="nucleotide sequence ID" value="NZ_BKZV01000003.1"/>
</dbReference>
<dbReference type="EMBL" id="BKZV01000003">
    <property type="protein sequence ID" value="GER83934.1"/>
    <property type="molecule type" value="Genomic_DNA"/>
</dbReference>
<comment type="caution">
    <text evidence="1">The sequence shown here is derived from an EMBL/GenBank/DDBJ whole genome shotgun (WGS) entry which is preliminary data.</text>
</comment>
<evidence type="ECO:0000313" key="2">
    <source>
        <dbReference type="Proteomes" id="UP000334820"/>
    </source>
</evidence>
<gene>
    <name evidence="1" type="ORF">KTAU_25710</name>
</gene>
<dbReference type="AlphaFoldDB" id="A0A5J4K5N9"/>
<organism evidence="1 2">
    <name type="scientific">Thermogemmatispora aurantia</name>
    <dbReference type="NCBI Taxonomy" id="2045279"/>
    <lineage>
        <taxon>Bacteria</taxon>
        <taxon>Bacillati</taxon>
        <taxon>Chloroflexota</taxon>
        <taxon>Ktedonobacteria</taxon>
        <taxon>Thermogemmatisporales</taxon>
        <taxon>Thermogemmatisporaceae</taxon>
        <taxon>Thermogemmatispora</taxon>
    </lineage>
</organism>
<name>A0A5J4K5N9_9CHLR</name>
<dbReference type="Proteomes" id="UP000334820">
    <property type="component" value="Unassembled WGS sequence"/>
</dbReference>